<reference evidence="1 2" key="1">
    <citation type="journal article" date="2017" name="Nature">
        <title>The Apostasia genome and the evolution of orchids.</title>
        <authorList>
            <person name="Zhang G.Q."/>
            <person name="Liu K.W."/>
            <person name="Li Z."/>
            <person name="Lohaus R."/>
            <person name="Hsiao Y.Y."/>
            <person name="Niu S.C."/>
            <person name="Wang J.Y."/>
            <person name="Lin Y.C."/>
            <person name="Xu Q."/>
            <person name="Chen L.J."/>
            <person name="Yoshida K."/>
            <person name="Fujiwara S."/>
            <person name="Wang Z.W."/>
            <person name="Zhang Y.Q."/>
            <person name="Mitsuda N."/>
            <person name="Wang M."/>
            <person name="Liu G.H."/>
            <person name="Pecoraro L."/>
            <person name="Huang H.X."/>
            <person name="Xiao X.J."/>
            <person name="Lin M."/>
            <person name="Wu X.Y."/>
            <person name="Wu W.L."/>
            <person name="Chen Y.Y."/>
            <person name="Chang S.B."/>
            <person name="Sakamoto S."/>
            <person name="Ohme-Takagi M."/>
            <person name="Yagi M."/>
            <person name="Zeng S.J."/>
            <person name="Shen C.Y."/>
            <person name="Yeh C.M."/>
            <person name="Luo Y.B."/>
            <person name="Tsai W.C."/>
            <person name="Van de Peer Y."/>
            <person name="Liu Z.J."/>
        </authorList>
    </citation>
    <scope>NUCLEOTIDE SEQUENCE [LARGE SCALE GENOMIC DNA]</scope>
    <source>
        <strain evidence="2">cv. Shenzhen</strain>
        <tissue evidence="1">Stem</tissue>
    </source>
</reference>
<dbReference type="AlphaFoldDB" id="A0A2I0B4T6"/>
<dbReference type="EMBL" id="KZ451914">
    <property type="protein sequence ID" value="PKA62800.1"/>
    <property type="molecule type" value="Genomic_DNA"/>
</dbReference>
<organism evidence="1 2">
    <name type="scientific">Apostasia shenzhenica</name>
    <dbReference type="NCBI Taxonomy" id="1088818"/>
    <lineage>
        <taxon>Eukaryota</taxon>
        <taxon>Viridiplantae</taxon>
        <taxon>Streptophyta</taxon>
        <taxon>Embryophyta</taxon>
        <taxon>Tracheophyta</taxon>
        <taxon>Spermatophyta</taxon>
        <taxon>Magnoliopsida</taxon>
        <taxon>Liliopsida</taxon>
        <taxon>Asparagales</taxon>
        <taxon>Orchidaceae</taxon>
        <taxon>Apostasioideae</taxon>
        <taxon>Apostasia</taxon>
    </lineage>
</organism>
<evidence type="ECO:0000313" key="1">
    <source>
        <dbReference type="EMBL" id="PKA62800.1"/>
    </source>
</evidence>
<sequence>MIKSSSEKHDGTSSHFVEIFPDFVTTSNTNLHSTTNTPQAKVVDSIEPVATPRCLGSFSVIFAASSPAGRLPPPWLPLRQEKYQRRGFRCRGSTCCRRGNGRRAIPVAAASTGLLFPLSLGICCSRHREGYQEGRSKNCSNLCHTQRILLCLELLSTNSQKALGCTCLPNDWESRIYPASRGIVISVTERLKEAAAFLLSVF</sequence>
<dbReference type="Proteomes" id="UP000236161">
    <property type="component" value="Unassembled WGS sequence"/>
</dbReference>
<name>A0A2I0B4T6_9ASPA</name>
<accession>A0A2I0B4T6</accession>
<protein>
    <submittedName>
        <fullName evidence="1">Uncharacterized protein</fullName>
    </submittedName>
</protein>
<proteinExistence type="predicted"/>
<keyword evidence="2" id="KW-1185">Reference proteome</keyword>
<gene>
    <name evidence="1" type="ORF">AXF42_Ash020072</name>
</gene>
<evidence type="ECO:0000313" key="2">
    <source>
        <dbReference type="Proteomes" id="UP000236161"/>
    </source>
</evidence>